<dbReference type="InterPro" id="IPR029071">
    <property type="entry name" value="Ubiquitin-like_domsf"/>
</dbReference>
<comment type="caution">
    <text evidence="2">The sequence shown here is derived from an EMBL/GenBank/DDBJ whole genome shotgun (WGS) entry which is preliminary data.</text>
</comment>
<dbReference type="EMBL" id="AMGV01000005">
    <property type="protein sequence ID" value="KEF56819.1"/>
    <property type="molecule type" value="Genomic_DNA"/>
</dbReference>
<name>A0A072P9P9_9EURO</name>
<dbReference type="VEuPathDB" id="FungiDB:A1O9_07009"/>
<dbReference type="AlphaFoldDB" id="A0A072P9P9"/>
<evidence type="ECO:0000313" key="3">
    <source>
        <dbReference type="Proteomes" id="UP000027920"/>
    </source>
</evidence>
<dbReference type="SUPFAM" id="SSF54236">
    <property type="entry name" value="Ubiquitin-like"/>
    <property type="match status" value="1"/>
</dbReference>
<dbReference type="GeneID" id="25281923"/>
<dbReference type="InterPro" id="IPR000626">
    <property type="entry name" value="Ubiquitin-like_dom"/>
</dbReference>
<dbReference type="PROSITE" id="PS50053">
    <property type="entry name" value="UBIQUITIN_2"/>
    <property type="match status" value="1"/>
</dbReference>
<keyword evidence="3" id="KW-1185">Reference proteome</keyword>
<protein>
    <recommendedName>
        <fullName evidence="1">Ubiquitin-like domain-containing protein</fullName>
    </recommendedName>
</protein>
<dbReference type="CDD" id="cd17039">
    <property type="entry name" value="Ubl_ubiquitin_like"/>
    <property type="match status" value="1"/>
</dbReference>
<reference evidence="2 3" key="1">
    <citation type="submission" date="2013-03" db="EMBL/GenBank/DDBJ databases">
        <title>The Genome Sequence of Exophiala aquamarina CBS 119918.</title>
        <authorList>
            <consortium name="The Broad Institute Genomics Platform"/>
            <person name="Cuomo C."/>
            <person name="de Hoog S."/>
            <person name="Gorbushina A."/>
            <person name="Walker B."/>
            <person name="Young S.K."/>
            <person name="Zeng Q."/>
            <person name="Gargeya S."/>
            <person name="Fitzgerald M."/>
            <person name="Haas B."/>
            <person name="Abouelleil A."/>
            <person name="Allen A.W."/>
            <person name="Alvarado L."/>
            <person name="Arachchi H.M."/>
            <person name="Berlin A.M."/>
            <person name="Chapman S.B."/>
            <person name="Gainer-Dewar J."/>
            <person name="Goldberg J."/>
            <person name="Griggs A."/>
            <person name="Gujja S."/>
            <person name="Hansen M."/>
            <person name="Howarth C."/>
            <person name="Imamovic A."/>
            <person name="Ireland A."/>
            <person name="Larimer J."/>
            <person name="McCowan C."/>
            <person name="Murphy C."/>
            <person name="Pearson M."/>
            <person name="Poon T.W."/>
            <person name="Priest M."/>
            <person name="Roberts A."/>
            <person name="Saif S."/>
            <person name="Shea T."/>
            <person name="Sisk P."/>
            <person name="Sykes S."/>
            <person name="Wortman J."/>
            <person name="Nusbaum C."/>
            <person name="Birren B."/>
        </authorList>
    </citation>
    <scope>NUCLEOTIDE SEQUENCE [LARGE SCALE GENOMIC DNA]</scope>
    <source>
        <strain evidence="2 3">CBS 119918</strain>
    </source>
</reference>
<dbReference type="Pfam" id="PF00240">
    <property type="entry name" value="ubiquitin"/>
    <property type="match status" value="1"/>
</dbReference>
<evidence type="ECO:0000313" key="2">
    <source>
        <dbReference type="EMBL" id="KEF56819.1"/>
    </source>
</evidence>
<accession>A0A072P9P9</accession>
<sequence>MEKDASIVASDVNPTLLLVRQDNSIPAFEGITPVRIRDLKGNHYDLTVDASDRIENLKAKIEVKSGILATNQKLILRG</sequence>
<dbReference type="OrthoDB" id="267397at2759"/>
<dbReference type="RefSeq" id="XP_013259409.1">
    <property type="nucleotide sequence ID" value="XM_013403955.1"/>
</dbReference>
<proteinExistence type="predicted"/>
<gene>
    <name evidence="2" type="ORF">A1O9_07009</name>
</gene>
<feature type="domain" description="Ubiquitin-like" evidence="1">
    <location>
        <begin position="32"/>
        <end position="78"/>
    </location>
</feature>
<dbReference type="HOGENOM" id="CLU_2622042_0_0_1"/>
<evidence type="ECO:0000259" key="1">
    <source>
        <dbReference type="PROSITE" id="PS50053"/>
    </source>
</evidence>
<dbReference type="Gene3D" id="3.10.20.90">
    <property type="entry name" value="Phosphatidylinositol 3-kinase Catalytic Subunit, Chain A, domain 1"/>
    <property type="match status" value="1"/>
</dbReference>
<organism evidence="2 3">
    <name type="scientific">Exophiala aquamarina CBS 119918</name>
    <dbReference type="NCBI Taxonomy" id="1182545"/>
    <lineage>
        <taxon>Eukaryota</taxon>
        <taxon>Fungi</taxon>
        <taxon>Dikarya</taxon>
        <taxon>Ascomycota</taxon>
        <taxon>Pezizomycotina</taxon>
        <taxon>Eurotiomycetes</taxon>
        <taxon>Chaetothyriomycetidae</taxon>
        <taxon>Chaetothyriales</taxon>
        <taxon>Herpotrichiellaceae</taxon>
        <taxon>Exophiala</taxon>
    </lineage>
</organism>
<dbReference type="Proteomes" id="UP000027920">
    <property type="component" value="Unassembled WGS sequence"/>
</dbReference>